<gene>
    <name evidence="8" type="ORF">FHS94_003204</name>
</gene>
<dbReference type="Proteomes" id="UP000546200">
    <property type="component" value="Unassembled WGS sequence"/>
</dbReference>
<dbReference type="GO" id="GO:0005524">
    <property type="term" value="F:ATP binding"/>
    <property type="evidence" value="ECO:0007669"/>
    <property type="project" value="UniProtKB-KW"/>
</dbReference>
<dbReference type="SUPFAM" id="SSF52540">
    <property type="entry name" value="P-loop containing nucleoside triphosphate hydrolases"/>
    <property type="match status" value="1"/>
</dbReference>
<dbReference type="GO" id="GO:0017004">
    <property type="term" value="P:cytochrome complex assembly"/>
    <property type="evidence" value="ECO:0007669"/>
    <property type="project" value="UniProtKB-KW"/>
</dbReference>
<dbReference type="InterPro" id="IPR027417">
    <property type="entry name" value="P-loop_NTPase"/>
</dbReference>
<sequence length="190" mass="19632">MTAAAREGLGELLLLERVAVARGGRELVRDLSLALGPGDAALVTGPNGAGKSSLIRVCAGLLRPVAGRVAASTSALADARLALDEERPLQRALAFWGGTVEDALRALNLLALADVPVRFLSTGQRQRANLARVVASGAPLWLLDEPINGLDAESTDVIETLVASHRANGGAVVVATHIPMSLPGATELRL</sequence>
<dbReference type="Pfam" id="PF00005">
    <property type="entry name" value="ABC_tran"/>
    <property type="match status" value="1"/>
</dbReference>
<evidence type="ECO:0000256" key="2">
    <source>
        <dbReference type="ARBA" id="ARBA00022741"/>
    </source>
</evidence>
<proteinExistence type="predicted"/>
<dbReference type="AlphaFoldDB" id="A0A7W9BFQ0"/>
<dbReference type="GO" id="GO:0022857">
    <property type="term" value="F:transmembrane transporter activity"/>
    <property type="evidence" value="ECO:0007669"/>
    <property type="project" value="InterPro"/>
</dbReference>
<evidence type="ECO:0000259" key="7">
    <source>
        <dbReference type="PROSITE" id="PS50893"/>
    </source>
</evidence>
<evidence type="ECO:0000256" key="1">
    <source>
        <dbReference type="ARBA" id="ARBA00022448"/>
    </source>
</evidence>
<keyword evidence="9" id="KW-1185">Reference proteome</keyword>
<dbReference type="PROSITE" id="PS50893">
    <property type="entry name" value="ABC_TRANSPORTER_2"/>
    <property type="match status" value="1"/>
</dbReference>
<dbReference type="Gene3D" id="3.40.50.300">
    <property type="entry name" value="P-loop containing nucleotide triphosphate hydrolases"/>
    <property type="match status" value="2"/>
</dbReference>
<keyword evidence="6" id="KW-0472">Membrane</keyword>
<comment type="caution">
    <text evidence="8">The sequence shown here is derived from an EMBL/GenBank/DDBJ whole genome shotgun (WGS) entry which is preliminary data.</text>
</comment>
<evidence type="ECO:0000313" key="8">
    <source>
        <dbReference type="EMBL" id="MBB5716341.1"/>
    </source>
</evidence>
<dbReference type="GO" id="GO:0016887">
    <property type="term" value="F:ATP hydrolysis activity"/>
    <property type="evidence" value="ECO:0007669"/>
    <property type="project" value="InterPro"/>
</dbReference>
<keyword evidence="1" id="KW-0813">Transport</keyword>
<dbReference type="SMART" id="SM00382">
    <property type="entry name" value="AAA"/>
    <property type="match status" value="1"/>
</dbReference>
<evidence type="ECO:0000256" key="5">
    <source>
        <dbReference type="ARBA" id="ARBA00022967"/>
    </source>
</evidence>
<evidence type="ECO:0000313" key="9">
    <source>
        <dbReference type="Proteomes" id="UP000546200"/>
    </source>
</evidence>
<dbReference type="InterPro" id="IPR003593">
    <property type="entry name" value="AAA+_ATPase"/>
</dbReference>
<keyword evidence="4" id="KW-0067">ATP-binding</keyword>
<evidence type="ECO:0000256" key="6">
    <source>
        <dbReference type="ARBA" id="ARBA00023136"/>
    </source>
</evidence>
<dbReference type="PANTHER" id="PTHR43499">
    <property type="entry name" value="ABC TRANSPORTER I FAMILY MEMBER 1"/>
    <property type="match status" value="1"/>
</dbReference>
<dbReference type="EMBL" id="JACIJK010000010">
    <property type="protein sequence ID" value="MBB5716341.1"/>
    <property type="molecule type" value="Genomic_DNA"/>
</dbReference>
<feature type="domain" description="ABC transporter" evidence="7">
    <location>
        <begin position="13"/>
        <end position="188"/>
    </location>
</feature>
<protein>
    <submittedName>
        <fullName evidence="8">Heme exporter protein A</fullName>
    </submittedName>
</protein>
<name>A0A7W9BFQ0_9SPHN</name>
<reference evidence="8 9" key="1">
    <citation type="submission" date="2020-08" db="EMBL/GenBank/DDBJ databases">
        <title>Genomic Encyclopedia of Type Strains, Phase IV (KMG-IV): sequencing the most valuable type-strain genomes for metagenomic binning, comparative biology and taxonomic classification.</title>
        <authorList>
            <person name="Goeker M."/>
        </authorList>
    </citation>
    <scope>NUCLEOTIDE SEQUENCE [LARGE SCALE GENOMIC DNA]</scope>
    <source>
        <strain evidence="8 9">DSM 100044</strain>
    </source>
</reference>
<accession>A0A7W9BFQ0</accession>
<dbReference type="InterPro" id="IPR005895">
    <property type="entry name" value="ABC_transptr_haem_export_CcmA"/>
</dbReference>
<evidence type="ECO:0000256" key="4">
    <source>
        <dbReference type="ARBA" id="ARBA00022840"/>
    </source>
</evidence>
<organism evidence="8 9">
    <name type="scientific">Sphingomonas aerophila</name>
    <dbReference type="NCBI Taxonomy" id="1344948"/>
    <lineage>
        <taxon>Bacteria</taxon>
        <taxon>Pseudomonadati</taxon>
        <taxon>Pseudomonadota</taxon>
        <taxon>Alphaproteobacteria</taxon>
        <taxon>Sphingomonadales</taxon>
        <taxon>Sphingomonadaceae</taxon>
        <taxon>Sphingomonas</taxon>
    </lineage>
</organism>
<keyword evidence="3" id="KW-0201">Cytochrome c-type biogenesis</keyword>
<keyword evidence="2" id="KW-0547">Nucleotide-binding</keyword>
<keyword evidence="5" id="KW-1278">Translocase</keyword>
<dbReference type="InterPro" id="IPR003439">
    <property type="entry name" value="ABC_transporter-like_ATP-bd"/>
</dbReference>
<evidence type="ECO:0000256" key="3">
    <source>
        <dbReference type="ARBA" id="ARBA00022748"/>
    </source>
</evidence>
<dbReference type="PANTHER" id="PTHR43499:SF1">
    <property type="entry name" value="ABC TRANSPORTER I FAMILY MEMBER 1"/>
    <property type="match status" value="1"/>
</dbReference>